<feature type="compositionally biased region" description="Basic and acidic residues" evidence="1">
    <location>
        <begin position="380"/>
        <end position="389"/>
    </location>
</feature>
<accession>A0A2B8B7Z6</accession>
<keyword evidence="3" id="KW-1185">Reference proteome</keyword>
<sequence>MARMLFLRDIDADVQLRCRACGHGGVLPRAMLERRFGPNYPVLSIAPHYRCSRCDSRDIESRPILAVPALPTAAPTDDEPSFDAPLAALNGLLASLRGNDGPDKAMDRDPPAPPPPPAPTRAKPLSELPLSDLVADGPGDGEAEPLWEPVSLADMAARLGRSAPPDEWDDDPDEEAAAGDPRLPANDALPEPGPAGIPDDDDEDGDDETLMAMRQLLAQAYGSDDEFDDDQGDERGEDQEDERDGAMPQPPAGRAANPAGRRPADDFGGDRFSGDLSGGRPASGPDDDEPPVFSHKVLVRRDFEDEWADSDSDADPWAADAGDDDREDGFDDGEPDDGEPEGEEPSEEEILSFAIRDPEKPATASRPVKPAPPAAEPLDFDQHRAERRALRPSPPEDEEGFDRTLAALRSMIEDAASGTEEEDAPPPPPPRRTPRGAGQTADKSAAKPVDKPVRREDEDEPPAGRDDDDGWSLPAGWGDPDPAPEPAAPDPDAAPAGRRSAQEREIEEAMKALRGLIEDEVNADPPASPPASPLASPPAPPPAQPKPRAGKPRQARSGPAAPDAVRPHSVQAPDVAPPEEDMSGKPAGEPTPLSKTIAALRGMLELDGRRKR</sequence>
<feature type="compositionally biased region" description="Pro residues" evidence="1">
    <location>
        <begin position="526"/>
        <end position="545"/>
    </location>
</feature>
<feature type="compositionally biased region" description="Basic and acidic residues" evidence="1">
    <location>
        <begin position="444"/>
        <end position="456"/>
    </location>
</feature>
<protein>
    <submittedName>
        <fullName evidence="2">Uncharacterized protein</fullName>
    </submittedName>
</protein>
<dbReference type="EMBL" id="PDKW01000043">
    <property type="protein sequence ID" value="PGH54846.1"/>
    <property type="molecule type" value="Genomic_DNA"/>
</dbReference>
<dbReference type="AlphaFoldDB" id="A0A2B8B7Z6"/>
<feature type="compositionally biased region" description="Basic and acidic residues" evidence="1">
    <location>
        <begin position="100"/>
        <end position="110"/>
    </location>
</feature>
<feature type="compositionally biased region" description="Acidic residues" evidence="1">
    <location>
        <begin position="321"/>
        <end position="350"/>
    </location>
</feature>
<proteinExistence type="predicted"/>
<feature type="compositionally biased region" description="Low complexity" evidence="1">
    <location>
        <begin position="252"/>
        <end position="261"/>
    </location>
</feature>
<feature type="compositionally biased region" description="Basic and acidic residues" evidence="1">
    <location>
        <begin position="262"/>
        <end position="273"/>
    </location>
</feature>
<feature type="region of interest" description="Disordered" evidence="1">
    <location>
        <begin position="94"/>
        <end position="612"/>
    </location>
</feature>
<dbReference type="Proteomes" id="UP000225379">
    <property type="component" value="Unassembled WGS sequence"/>
</dbReference>
<evidence type="ECO:0000313" key="3">
    <source>
        <dbReference type="Proteomes" id="UP000225379"/>
    </source>
</evidence>
<feature type="compositionally biased region" description="Acidic residues" evidence="1">
    <location>
        <begin position="223"/>
        <end position="243"/>
    </location>
</feature>
<feature type="compositionally biased region" description="Basic and acidic residues" evidence="1">
    <location>
        <begin position="500"/>
        <end position="511"/>
    </location>
</feature>
<name>A0A2B8B7Z6_9PROT</name>
<comment type="caution">
    <text evidence="2">The sequence shown here is derived from an EMBL/GenBank/DDBJ whole genome shotgun (WGS) entry which is preliminary data.</text>
</comment>
<feature type="compositionally biased region" description="Acidic residues" evidence="1">
    <location>
        <begin position="166"/>
        <end position="177"/>
    </location>
</feature>
<gene>
    <name evidence="2" type="ORF">CRT60_34510</name>
</gene>
<feature type="compositionally biased region" description="Acidic residues" evidence="1">
    <location>
        <begin position="304"/>
        <end position="314"/>
    </location>
</feature>
<feature type="compositionally biased region" description="Acidic residues" evidence="1">
    <location>
        <begin position="198"/>
        <end position="209"/>
    </location>
</feature>
<feature type="compositionally biased region" description="Acidic residues" evidence="1">
    <location>
        <begin position="457"/>
        <end position="470"/>
    </location>
</feature>
<evidence type="ECO:0000256" key="1">
    <source>
        <dbReference type="SAM" id="MobiDB-lite"/>
    </source>
</evidence>
<evidence type="ECO:0000313" key="2">
    <source>
        <dbReference type="EMBL" id="PGH54846.1"/>
    </source>
</evidence>
<organism evidence="2 3">
    <name type="scientific">Azospirillum palustre</name>
    <dbReference type="NCBI Taxonomy" id="2044885"/>
    <lineage>
        <taxon>Bacteria</taxon>
        <taxon>Pseudomonadati</taxon>
        <taxon>Pseudomonadota</taxon>
        <taxon>Alphaproteobacteria</taxon>
        <taxon>Rhodospirillales</taxon>
        <taxon>Azospirillaceae</taxon>
        <taxon>Azospirillum</taxon>
    </lineage>
</organism>
<reference evidence="3" key="1">
    <citation type="submission" date="2017-10" db="EMBL/GenBank/DDBJ databases">
        <authorList>
            <person name="Kravchenko I.K."/>
            <person name="Grouzdev D.S."/>
        </authorList>
    </citation>
    <scope>NUCLEOTIDE SEQUENCE [LARGE SCALE GENOMIC DNA]</scope>
    <source>
        <strain evidence="3">B2</strain>
    </source>
</reference>